<dbReference type="Gene3D" id="3.30.720.110">
    <property type="match status" value="1"/>
</dbReference>
<evidence type="ECO:0000313" key="3">
    <source>
        <dbReference type="Proteomes" id="UP000192815"/>
    </source>
</evidence>
<dbReference type="EMBL" id="MUIO01000069">
    <property type="protein sequence ID" value="ORC58004.1"/>
    <property type="molecule type" value="Genomic_DNA"/>
</dbReference>
<dbReference type="STRING" id="1958950.BZK31_17125"/>
<evidence type="ECO:0000259" key="1">
    <source>
        <dbReference type="PROSITE" id="PS51819"/>
    </source>
</evidence>
<comment type="caution">
    <text evidence="2">The sequence shown here is derived from an EMBL/GenBank/DDBJ whole genome shotgun (WGS) entry which is preliminary data.</text>
</comment>
<evidence type="ECO:0000313" key="2">
    <source>
        <dbReference type="EMBL" id="ORC58004.1"/>
    </source>
</evidence>
<sequence length="154" mass="16762">MTAKAIPEGYHSLTAYLSVQGAADAIEFYKQAFGASEVFRLNGPDGRIGHAELRIGDSRLMVTDGCDQGPLTSPGETPSVGLHLYVEDVDAVFKRAIEAGATQVSEVSDQFYGDRMGTLKDPGGHVWLIATHQEDLTHEQIEARAKDRFPQKNT</sequence>
<dbReference type="Gene3D" id="3.30.720.120">
    <property type="match status" value="1"/>
</dbReference>
<reference evidence="3" key="1">
    <citation type="submission" date="2017-02" db="EMBL/GenBank/DDBJ databases">
        <title>Pseudomonas floridae sp. nov., a novel pathogenic bacterial species isolated from tomato.</title>
        <authorList>
            <person name="Timilsina S."/>
            <person name="Vallad G.E."/>
            <person name="Jones J.B."/>
        </authorList>
    </citation>
    <scope>NUCLEOTIDE SEQUENCE [LARGE SCALE GENOMIC DNA]</scope>
    <source>
        <strain evidence="3">GEV388</strain>
    </source>
</reference>
<dbReference type="InterPro" id="IPR004360">
    <property type="entry name" value="Glyas_Fos-R_dOase_dom"/>
</dbReference>
<dbReference type="Proteomes" id="UP000192815">
    <property type="component" value="Unassembled WGS sequence"/>
</dbReference>
<name>A0A1X0N3B7_9PSED</name>
<dbReference type="InterPro" id="IPR037523">
    <property type="entry name" value="VOC_core"/>
</dbReference>
<dbReference type="RefSeq" id="WP_083184134.1">
    <property type="nucleotide sequence ID" value="NZ_CBCRZR010000035.1"/>
</dbReference>
<dbReference type="PANTHER" id="PTHR34109:SF1">
    <property type="entry name" value="VOC DOMAIN-CONTAINING PROTEIN"/>
    <property type="match status" value="1"/>
</dbReference>
<accession>A0A1X0N3B7</accession>
<dbReference type="CDD" id="cd07246">
    <property type="entry name" value="VOC_like"/>
    <property type="match status" value="1"/>
</dbReference>
<proteinExistence type="predicted"/>
<protein>
    <submittedName>
        <fullName evidence="2">Glyoxalase</fullName>
    </submittedName>
</protein>
<dbReference type="SUPFAM" id="SSF54593">
    <property type="entry name" value="Glyoxalase/Bleomycin resistance protein/Dihydroxybiphenyl dioxygenase"/>
    <property type="match status" value="1"/>
</dbReference>
<organism evidence="2 3">
    <name type="scientific">Pseudomonas floridensis</name>
    <dbReference type="NCBI Taxonomy" id="1958950"/>
    <lineage>
        <taxon>Bacteria</taxon>
        <taxon>Pseudomonadati</taxon>
        <taxon>Pseudomonadota</taxon>
        <taxon>Gammaproteobacteria</taxon>
        <taxon>Pseudomonadales</taxon>
        <taxon>Pseudomonadaceae</taxon>
        <taxon>Pseudomonas</taxon>
    </lineage>
</organism>
<dbReference type="PANTHER" id="PTHR34109">
    <property type="entry name" value="BNAUNNG04460D PROTEIN-RELATED"/>
    <property type="match status" value="1"/>
</dbReference>
<dbReference type="AlphaFoldDB" id="A0A1X0N3B7"/>
<dbReference type="InterPro" id="IPR029068">
    <property type="entry name" value="Glyas_Bleomycin-R_OHBP_Dase"/>
</dbReference>
<feature type="domain" description="VOC" evidence="1">
    <location>
        <begin position="9"/>
        <end position="132"/>
    </location>
</feature>
<dbReference type="PROSITE" id="PS51819">
    <property type="entry name" value="VOC"/>
    <property type="match status" value="1"/>
</dbReference>
<dbReference type="OrthoDB" id="9795306at2"/>
<dbReference type="Pfam" id="PF00903">
    <property type="entry name" value="Glyoxalase"/>
    <property type="match status" value="1"/>
</dbReference>
<keyword evidence="3" id="KW-1185">Reference proteome</keyword>
<gene>
    <name evidence="2" type="ORF">BZK31_17125</name>
</gene>